<dbReference type="SUPFAM" id="SSF52540">
    <property type="entry name" value="P-loop containing nucleoside triphosphate hydrolases"/>
    <property type="match status" value="1"/>
</dbReference>
<dbReference type="GO" id="GO:0016301">
    <property type="term" value="F:kinase activity"/>
    <property type="evidence" value="ECO:0007669"/>
    <property type="project" value="InterPro"/>
</dbReference>
<accession>A0AAW1Q5I0</accession>
<evidence type="ECO:0000259" key="4">
    <source>
        <dbReference type="Pfam" id="PF06414"/>
    </source>
</evidence>
<dbReference type="Gene3D" id="3.40.50.300">
    <property type="entry name" value="P-loop containing nucleotide triphosphate hydrolases"/>
    <property type="match status" value="1"/>
</dbReference>
<feature type="compositionally biased region" description="Basic and acidic residues" evidence="3">
    <location>
        <begin position="30"/>
        <end position="40"/>
    </location>
</feature>
<comment type="caution">
    <text evidence="5">The sequence shown here is derived from an EMBL/GenBank/DDBJ whole genome shotgun (WGS) entry which is preliminary data.</text>
</comment>
<evidence type="ECO:0000256" key="1">
    <source>
        <dbReference type="ARBA" id="ARBA00022741"/>
    </source>
</evidence>
<feature type="compositionally biased region" description="Basic and acidic residues" evidence="3">
    <location>
        <begin position="58"/>
        <end position="76"/>
    </location>
</feature>
<feature type="region of interest" description="Disordered" evidence="3">
    <location>
        <begin position="30"/>
        <end position="114"/>
    </location>
</feature>
<reference evidence="5 6" key="1">
    <citation type="journal article" date="2024" name="Nat. Commun.">
        <title>Phylogenomics reveals the evolutionary origins of lichenization in chlorophyte algae.</title>
        <authorList>
            <person name="Puginier C."/>
            <person name="Libourel C."/>
            <person name="Otte J."/>
            <person name="Skaloud P."/>
            <person name="Haon M."/>
            <person name="Grisel S."/>
            <person name="Petersen M."/>
            <person name="Berrin J.G."/>
            <person name="Delaux P.M."/>
            <person name="Dal Grande F."/>
            <person name="Keller J."/>
        </authorList>
    </citation>
    <scope>NUCLEOTIDE SEQUENCE [LARGE SCALE GENOMIC DNA]</scope>
    <source>
        <strain evidence="5 6">SAG 2145</strain>
    </source>
</reference>
<dbReference type="GO" id="GO:0005524">
    <property type="term" value="F:ATP binding"/>
    <property type="evidence" value="ECO:0007669"/>
    <property type="project" value="UniProtKB-KW"/>
</dbReference>
<sequence length="315" mass="35053">MGCCPPSCEFRRKSCGRGRARAQLHLPARVLDDDRHDKPVRLPPGLFRHGPPPPRRGTRVDDRAREREDQGSQPHDDDPDGGGVAAHAPRKFRPPREMKRARKKLEKMPPSPEMRRRAAHLISVVFAGKSPAVGRAPRAVVTIGVQGAGKSTAIGRQVPASFVRIDPDLVFDVLNEYGPLPDGGPVFSLSDSWTLLLLDHALRHRYDFVYDTALPSSKTLRRIKARGYALRMLLVKTGRPVARGREVRRDMRRGWGRVGLSAKSHRATRDDIAQKGPGMAARYADELTVCNNGGRVMHCGRCPMPVRKAQALFRM</sequence>
<keyword evidence="1" id="KW-0547">Nucleotide-binding</keyword>
<dbReference type="InterPro" id="IPR027417">
    <property type="entry name" value="P-loop_NTPase"/>
</dbReference>
<evidence type="ECO:0000313" key="5">
    <source>
        <dbReference type="EMBL" id="KAK9816112.1"/>
    </source>
</evidence>
<evidence type="ECO:0000256" key="2">
    <source>
        <dbReference type="ARBA" id="ARBA00022840"/>
    </source>
</evidence>
<dbReference type="InterPro" id="IPR010488">
    <property type="entry name" value="Zeta_toxin_domain"/>
</dbReference>
<evidence type="ECO:0000256" key="3">
    <source>
        <dbReference type="SAM" id="MobiDB-lite"/>
    </source>
</evidence>
<keyword evidence="6" id="KW-1185">Reference proteome</keyword>
<feature type="compositionally biased region" description="Basic residues" evidence="3">
    <location>
        <begin position="88"/>
        <end position="105"/>
    </location>
</feature>
<organism evidence="5 6">
    <name type="scientific">Apatococcus lobatus</name>
    <dbReference type="NCBI Taxonomy" id="904363"/>
    <lineage>
        <taxon>Eukaryota</taxon>
        <taxon>Viridiplantae</taxon>
        <taxon>Chlorophyta</taxon>
        <taxon>core chlorophytes</taxon>
        <taxon>Trebouxiophyceae</taxon>
        <taxon>Chlorellales</taxon>
        <taxon>Chlorellaceae</taxon>
        <taxon>Apatococcus</taxon>
    </lineage>
</organism>
<feature type="domain" description="Zeta toxin" evidence="4">
    <location>
        <begin position="135"/>
        <end position="250"/>
    </location>
</feature>
<dbReference type="AlphaFoldDB" id="A0AAW1Q5I0"/>
<dbReference type="Pfam" id="PF06414">
    <property type="entry name" value="Zeta_toxin"/>
    <property type="match status" value="1"/>
</dbReference>
<dbReference type="Proteomes" id="UP001438707">
    <property type="component" value="Unassembled WGS sequence"/>
</dbReference>
<protein>
    <recommendedName>
        <fullName evidence="4">Zeta toxin domain-containing protein</fullName>
    </recommendedName>
</protein>
<dbReference type="EMBL" id="JALJOS010000091">
    <property type="protein sequence ID" value="KAK9816112.1"/>
    <property type="molecule type" value="Genomic_DNA"/>
</dbReference>
<proteinExistence type="predicted"/>
<gene>
    <name evidence="5" type="ORF">WJX74_004316</name>
</gene>
<evidence type="ECO:0000313" key="6">
    <source>
        <dbReference type="Proteomes" id="UP001438707"/>
    </source>
</evidence>
<name>A0AAW1Q5I0_9CHLO</name>
<keyword evidence="2" id="KW-0067">ATP-binding</keyword>